<dbReference type="AlphaFoldDB" id="A0A645HWP5"/>
<accession>A0A645HWP5</accession>
<dbReference type="EMBL" id="VSSQ01100464">
    <property type="protein sequence ID" value="MPN42609.1"/>
    <property type="molecule type" value="Genomic_DNA"/>
</dbReference>
<name>A0A645HWP5_9ZZZZ</name>
<evidence type="ECO:0000313" key="1">
    <source>
        <dbReference type="EMBL" id="MPN42609.1"/>
    </source>
</evidence>
<organism evidence="1">
    <name type="scientific">bioreactor metagenome</name>
    <dbReference type="NCBI Taxonomy" id="1076179"/>
    <lineage>
        <taxon>unclassified sequences</taxon>
        <taxon>metagenomes</taxon>
        <taxon>ecological metagenomes</taxon>
    </lineage>
</organism>
<gene>
    <name evidence="1" type="ORF">SDC9_190166</name>
</gene>
<reference evidence="1" key="1">
    <citation type="submission" date="2019-08" db="EMBL/GenBank/DDBJ databases">
        <authorList>
            <person name="Kucharzyk K."/>
            <person name="Murdoch R.W."/>
            <person name="Higgins S."/>
            <person name="Loffler F."/>
        </authorList>
    </citation>
    <scope>NUCLEOTIDE SEQUENCE</scope>
</reference>
<protein>
    <submittedName>
        <fullName evidence="1">Uncharacterized protein</fullName>
    </submittedName>
</protein>
<proteinExistence type="predicted"/>
<comment type="caution">
    <text evidence="1">The sequence shown here is derived from an EMBL/GenBank/DDBJ whole genome shotgun (WGS) entry which is preliminary data.</text>
</comment>
<sequence>MFMSMPGIVQSHIMGITLKGSTVGTYLYLSESFPAHQRLGKFKGAVLDQFGIQAAISPKVDILEKQTVHGRLYLRSRFLHIDYQVIGRLNPHFAALPVNDRPVSLLCGYTGVYTRQKDDQKIFSHRIETIYYPLDFSHTILVSIPLFGFHIQHSGC</sequence>